<evidence type="ECO:0000256" key="12">
    <source>
        <dbReference type="ARBA" id="ARBA00022741"/>
    </source>
</evidence>
<comment type="catalytic activity">
    <reaction evidence="3">
        <text>adenosylcob(III)inamide + GTP = adenosylcob(III)inamide phosphate + GDP + H(+)</text>
        <dbReference type="Rhea" id="RHEA:15765"/>
        <dbReference type="ChEBI" id="CHEBI:2480"/>
        <dbReference type="ChEBI" id="CHEBI:15378"/>
        <dbReference type="ChEBI" id="CHEBI:37565"/>
        <dbReference type="ChEBI" id="CHEBI:58189"/>
        <dbReference type="ChEBI" id="CHEBI:58502"/>
        <dbReference type="EC" id="2.7.1.156"/>
    </reaction>
</comment>
<dbReference type="Proteomes" id="UP000245880">
    <property type="component" value="Unassembled WGS sequence"/>
</dbReference>
<keyword evidence="15 19" id="KW-0342">GTP-binding</keyword>
<keyword evidence="12 19" id="KW-0547">Nucleotide-binding</keyword>
<accession>A0A316ACQ8</accession>
<evidence type="ECO:0000256" key="7">
    <source>
        <dbReference type="ARBA" id="ARBA00007490"/>
    </source>
</evidence>
<comment type="catalytic activity">
    <reaction evidence="2">
        <text>adenosylcob(III)inamide phosphate + GTP + H(+) = adenosylcob(III)inamide-GDP + diphosphate</text>
        <dbReference type="Rhea" id="RHEA:22712"/>
        <dbReference type="ChEBI" id="CHEBI:15378"/>
        <dbReference type="ChEBI" id="CHEBI:33019"/>
        <dbReference type="ChEBI" id="CHEBI:37565"/>
        <dbReference type="ChEBI" id="CHEBI:58502"/>
        <dbReference type="ChEBI" id="CHEBI:60487"/>
        <dbReference type="EC" id="2.7.7.62"/>
    </reaction>
</comment>
<evidence type="ECO:0000256" key="2">
    <source>
        <dbReference type="ARBA" id="ARBA00000711"/>
    </source>
</evidence>
<comment type="caution">
    <text evidence="20">The sequence shown here is derived from an EMBL/GenBank/DDBJ whole genome shotgun (WGS) entry which is preliminary data.</text>
</comment>
<sequence length="180" mass="19951">MLTYISGGARSGKSAYAQQLALMLSPNPVYVATAHIWDEDFALRVQRHREERGPEWSLMEREQGLDQLPLSNRVVVVDCVTLWLTNIFMSANEDPDKTLAQFKREVDGLLAQSATLIVISNELGMGLHADTTLGRRFVDLQGWANQYVAQRADRAILMVSGLPLQLKPSGASPSMNTLIP</sequence>
<dbReference type="RefSeq" id="WP_109677432.1">
    <property type="nucleotide sequence ID" value="NZ_QGDT01000015.1"/>
</dbReference>
<comment type="pathway">
    <text evidence="5">Cofactor biosynthesis; adenosylcobalamin biosynthesis; adenosylcobalamin from cob(II)yrinate a,c-diamide: step 6/7.</text>
</comment>
<evidence type="ECO:0000256" key="11">
    <source>
        <dbReference type="ARBA" id="ARBA00022679"/>
    </source>
</evidence>
<dbReference type="GO" id="GO:0009236">
    <property type="term" value="P:cobalamin biosynthetic process"/>
    <property type="evidence" value="ECO:0007669"/>
    <property type="project" value="UniProtKB-UniPathway"/>
</dbReference>
<name>A0A316ACQ8_9BACT</name>
<dbReference type="GO" id="GO:0008820">
    <property type="term" value="F:cobinamide phosphate guanylyltransferase activity"/>
    <property type="evidence" value="ECO:0007669"/>
    <property type="project" value="UniProtKB-EC"/>
</dbReference>
<dbReference type="InterPro" id="IPR003203">
    <property type="entry name" value="CobU/CobP"/>
</dbReference>
<dbReference type="SUPFAM" id="SSF52540">
    <property type="entry name" value="P-loop containing nucleoside triphosphate hydrolases"/>
    <property type="match status" value="1"/>
</dbReference>
<dbReference type="InterPro" id="IPR027417">
    <property type="entry name" value="P-loop_NTPase"/>
</dbReference>
<keyword evidence="21" id="KW-1185">Reference proteome</keyword>
<dbReference type="GO" id="GO:0005525">
    <property type="term" value="F:GTP binding"/>
    <property type="evidence" value="ECO:0007669"/>
    <property type="project" value="UniProtKB-KW"/>
</dbReference>
<comment type="similarity">
    <text evidence="7">Belongs to the CobU/CobP family.</text>
</comment>
<feature type="binding site" evidence="19">
    <location>
        <begin position="49"/>
        <end position="52"/>
    </location>
    <ligand>
        <name>GTP</name>
        <dbReference type="ChEBI" id="CHEBI:37565"/>
    </ligand>
</feature>
<dbReference type="AlphaFoldDB" id="A0A316ACQ8"/>
<evidence type="ECO:0000256" key="10">
    <source>
        <dbReference type="ARBA" id="ARBA00022573"/>
    </source>
</evidence>
<evidence type="ECO:0000256" key="9">
    <source>
        <dbReference type="ARBA" id="ARBA00012523"/>
    </source>
</evidence>
<feature type="binding site" evidence="19">
    <location>
        <position position="60"/>
    </location>
    <ligand>
        <name>GTP</name>
        <dbReference type="ChEBI" id="CHEBI:37565"/>
    </ligand>
</feature>
<evidence type="ECO:0000256" key="8">
    <source>
        <dbReference type="ARBA" id="ARBA00012016"/>
    </source>
</evidence>
<evidence type="ECO:0000256" key="4">
    <source>
        <dbReference type="ARBA" id="ARBA00003889"/>
    </source>
</evidence>
<dbReference type="OrthoDB" id="9799422at2"/>
<proteinExistence type="inferred from homology"/>
<evidence type="ECO:0000256" key="19">
    <source>
        <dbReference type="PIRSR" id="PIRSR006135-2"/>
    </source>
</evidence>
<reference evidence="20 21" key="1">
    <citation type="submission" date="2018-03" db="EMBL/GenBank/DDBJ databases">
        <title>Genomic Encyclopedia of Archaeal and Bacterial Type Strains, Phase II (KMG-II): from individual species to whole genera.</title>
        <authorList>
            <person name="Goeker M."/>
        </authorList>
    </citation>
    <scope>NUCLEOTIDE SEQUENCE [LARGE SCALE GENOMIC DNA]</scope>
    <source>
        <strain evidence="20 21">DSM 100346</strain>
    </source>
</reference>
<feature type="binding site" evidence="19">
    <location>
        <begin position="32"/>
        <end position="34"/>
    </location>
    <ligand>
        <name>GTP</name>
        <dbReference type="ChEBI" id="CHEBI:37565"/>
    </ligand>
</feature>
<keyword evidence="10" id="KW-0169">Cobalamin biosynthesis</keyword>
<evidence type="ECO:0000256" key="13">
    <source>
        <dbReference type="ARBA" id="ARBA00022777"/>
    </source>
</evidence>
<protein>
    <recommendedName>
        <fullName evidence="16">Adenosylcobinamide kinase</fullName>
        <ecNumber evidence="8">2.7.1.156</ecNumber>
        <ecNumber evidence="9">2.7.7.62</ecNumber>
    </recommendedName>
    <alternativeName>
        <fullName evidence="17">Adenosylcobinamide-phosphate guanylyltransferase</fullName>
    </alternativeName>
</protein>
<organism evidence="20 21">
    <name type="scientific">Dyadobacter jejuensis</name>
    <dbReference type="NCBI Taxonomy" id="1082580"/>
    <lineage>
        <taxon>Bacteria</taxon>
        <taxon>Pseudomonadati</taxon>
        <taxon>Bacteroidota</taxon>
        <taxon>Cytophagia</taxon>
        <taxon>Cytophagales</taxon>
        <taxon>Spirosomataceae</taxon>
        <taxon>Dyadobacter</taxon>
    </lineage>
</organism>
<dbReference type="Gene3D" id="3.40.50.300">
    <property type="entry name" value="P-loop containing nucleotide triphosphate hydrolases"/>
    <property type="match status" value="1"/>
</dbReference>
<dbReference type="PANTHER" id="PTHR34848:SF1">
    <property type="entry name" value="BIFUNCTIONAL ADENOSYLCOBALAMIN BIOSYNTHESIS PROTEIN COBU"/>
    <property type="match status" value="1"/>
</dbReference>
<evidence type="ECO:0000256" key="6">
    <source>
        <dbReference type="ARBA" id="ARBA00005159"/>
    </source>
</evidence>
<dbReference type="EC" id="2.7.1.156" evidence="8"/>
<dbReference type="PANTHER" id="PTHR34848">
    <property type="match status" value="1"/>
</dbReference>
<evidence type="ECO:0000256" key="17">
    <source>
        <dbReference type="ARBA" id="ARBA00030571"/>
    </source>
</evidence>
<evidence type="ECO:0000313" key="21">
    <source>
        <dbReference type="Proteomes" id="UP000245880"/>
    </source>
</evidence>
<evidence type="ECO:0000256" key="1">
    <source>
        <dbReference type="ARBA" id="ARBA00000312"/>
    </source>
</evidence>
<evidence type="ECO:0000256" key="5">
    <source>
        <dbReference type="ARBA" id="ARBA00004692"/>
    </source>
</evidence>
<keyword evidence="11 20" id="KW-0808">Transferase</keyword>
<evidence type="ECO:0000256" key="15">
    <source>
        <dbReference type="ARBA" id="ARBA00023134"/>
    </source>
</evidence>
<dbReference type="CDD" id="cd00544">
    <property type="entry name" value="CobU"/>
    <property type="match status" value="1"/>
</dbReference>
<evidence type="ECO:0000256" key="16">
    <source>
        <dbReference type="ARBA" id="ARBA00029570"/>
    </source>
</evidence>
<comment type="catalytic activity">
    <reaction evidence="1">
        <text>adenosylcob(III)inamide + ATP = adenosylcob(III)inamide phosphate + ADP + H(+)</text>
        <dbReference type="Rhea" id="RHEA:15769"/>
        <dbReference type="ChEBI" id="CHEBI:2480"/>
        <dbReference type="ChEBI" id="CHEBI:15378"/>
        <dbReference type="ChEBI" id="CHEBI:30616"/>
        <dbReference type="ChEBI" id="CHEBI:58502"/>
        <dbReference type="ChEBI" id="CHEBI:456216"/>
        <dbReference type="EC" id="2.7.1.156"/>
    </reaction>
</comment>
<comment type="pathway">
    <text evidence="6">Cofactor biosynthesis; adenosylcobalamin biosynthesis; adenosylcobalamin from cob(II)yrinate a,c-diamide: step 5/7.</text>
</comment>
<dbReference type="EMBL" id="QGDT01000015">
    <property type="protein sequence ID" value="PWJ55038.1"/>
    <property type="molecule type" value="Genomic_DNA"/>
</dbReference>
<gene>
    <name evidence="20" type="ORF">CLV98_11559</name>
</gene>
<feature type="binding site" evidence="19">
    <location>
        <position position="78"/>
    </location>
    <ligand>
        <name>GTP</name>
        <dbReference type="ChEBI" id="CHEBI:37565"/>
    </ligand>
</feature>
<evidence type="ECO:0000256" key="18">
    <source>
        <dbReference type="PIRSR" id="PIRSR006135-1"/>
    </source>
</evidence>
<dbReference type="GO" id="GO:0005524">
    <property type="term" value="F:ATP binding"/>
    <property type="evidence" value="ECO:0007669"/>
    <property type="project" value="UniProtKB-KW"/>
</dbReference>
<dbReference type="PIRSF" id="PIRSF006135">
    <property type="entry name" value="CobU"/>
    <property type="match status" value="1"/>
</dbReference>
<comment type="function">
    <text evidence="4">Catalyzes ATP-dependent phosphorylation of adenosylcobinamide and addition of GMP to adenosylcobinamide phosphate.</text>
</comment>
<dbReference type="UniPathway" id="UPA00148">
    <property type="reaction ID" value="UER00236"/>
</dbReference>
<dbReference type="Pfam" id="PF02283">
    <property type="entry name" value="CobU"/>
    <property type="match status" value="1"/>
</dbReference>
<dbReference type="EC" id="2.7.7.62" evidence="9"/>
<feature type="active site" description="GMP-histidine intermediate" evidence="18">
    <location>
        <position position="48"/>
    </location>
</feature>
<evidence type="ECO:0000256" key="14">
    <source>
        <dbReference type="ARBA" id="ARBA00022840"/>
    </source>
</evidence>
<evidence type="ECO:0000256" key="3">
    <source>
        <dbReference type="ARBA" id="ARBA00001522"/>
    </source>
</evidence>
<keyword evidence="13 20" id="KW-0418">Kinase</keyword>
<keyword evidence="14" id="KW-0067">ATP-binding</keyword>
<keyword evidence="20" id="KW-0548">Nucleotidyltransferase</keyword>
<evidence type="ECO:0000313" key="20">
    <source>
        <dbReference type="EMBL" id="PWJ55038.1"/>
    </source>
</evidence>
<dbReference type="GO" id="GO:0043752">
    <property type="term" value="F:adenosylcobinamide kinase activity"/>
    <property type="evidence" value="ECO:0007669"/>
    <property type="project" value="UniProtKB-EC"/>
</dbReference>
<feature type="binding site" evidence="19">
    <location>
        <begin position="7"/>
        <end position="14"/>
    </location>
    <ligand>
        <name>GTP</name>
        <dbReference type="ChEBI" id="CHEBI:37565"/>
    </ligand>
</feature>